<dbReference type="InterPro" id="IPR036388">
    <property type="entry name" value="WH-like_DNA-bd_sf"/>
</dbReference>
<dbReference type="PROSITE" id="PS51077">
    <property type="entry name" value="HTH_ICLR"/>
    <property type="match status" value="1"/>
</dbReference>
<evidence type="ECO:0000256" key="2">
    <source>
        <dbReference type="ARBA" id="ARBA00023015"/>
    </source>
</evidence>
<dbReference type="GO" id="GO:0003700">
    <property type="term" value="F:DNA-binding transcription factor activity"/>
    <property type="evidence" value="ECO:0007669"/>
    <property type="project" value="TreeGrafter"/>
</dbReference>
<evidence type="ECO:0000259" key="8">
    <source>
        <dbReference type="PROSITE" id="PS51078"/>
    </source>
</evidence>
<dbReference type="InterPro" id="IPR036390">
    <property type="entry name" value="WH_DNA-bd_sf"/>
</dbReference>
<keyword evidence="10" id="KW-1185">Reference proteome</keyword>
<dbReference type="OrthoDB" id="8479143at2"/>
<name>A0A542YGE3_9MICO</name>
<dbReference type="Proteomes" id="UP000317998">
    <property type="component" value="Unassembled WGS sequence"/>
</dbReference>
<evidence type="ECO:0000256" key="5">
    <source>
        <dbReference type="ARBA" id="ARBA00058938"/>
    </source>
</evidence>
<protein>
    <recommendedName>
        <fullName evidence="6">Glycerol operon regulatory protein</fullName>
    </recommendedName>
</protein>
<evidence type="ECO:0000256" key="6">
    <source>
        <dbReference type="ARBA" id="ARBA00070406"/>
    </source>
</evidence>
<keyword evidence="2" id="KW-0805">Transcription regulation</keyword>
<dbReference type="InterPro" id="IPR005471">
    <property type="entry name" value="Tscrpt_reg_IclR_N"/>
</dbReference>
<dbReference type="GO" id="GO:0045892">
    <property type="term" value="P:negative regulation of DNA-templated transcription"/>
    <property type="evidence" value="ECO:0007669"/>
    <property type="project" value="TreeGrafter"/>
</dbReference>
<dbReference type="SMART" id="SM00346">
    <property type="entry name" value="HTH_ICLR"/>
    <property type="match status" value="1"/>
</dbReference>
<organism evidence="9 10">
    <name type="scientific">Homoserinimonas aerilata</name>
    <dbReference type="NCBI Taxonomy" id="1162970"/>
    <lineage>
        <taxon>Bacteria</taxon>
        <taxon>Bacillati</taxon>
        <taxon>Actinomycetota</taxon>
        <taxon>Actinomycetes</taxon>
        <taxon>Micrococcales</taxon>
        <taxon>Microbacteriaceae</taxon>
        <taxon>Homoserinimonas</taxon>
    </lineage>
</organism>
<evidence type="ECO:0000256" key="3">
    <source>
        <dbReference type="ARBA" id="ARBA00023125"/>
    </source>
</evidence>
<dbReference type="Pfam" id="PF09339">
    <property type="entry name" value="HTH_IclR"/>
    <property type="match status" value="1"/>
</dbReference>
<dbReference type="SUPFAM" id="SSF46785">
    <property type="entry name" value="Winged helix' DNA-binding domain"/>
    <property type="match status" value="1"/>
</dbReference>
<dbReference type="InterPro" id="IPR014757">
    <property type="entry name" value="Tscrpt_reg_IclR_C"/>
</dbReference>
<dbReference type="Gene3D" id="1.10.10.10">
    <property type="entry name" value="Winged helix-like DNA-binding domain superfamily/Winged helix DNA-binding domain"/>
    <property type="match status" value="1"/>
</dbReference>
<dbReference type="PANTHER" id="PTHR30136:SF2">
    <property type="entry name" value="TRANSCRIPTIONAL REGULATOR ICLR"/>
    <property type="match status" value="1"/>
</dbReference>
<dbReference type="InterPro" id="IPR029016">
    <property type="entry name" value="GAF-like_dom_sf"/>
</dbReference>
<dbReference type="FunFam" id="1.10.10.10:FF:000056">
    <property type="entry name" value="IclR family transcriptional regulator"/>
    <property type="match status" value="1"/>
</dbReference>
<dbReference type="PROSITE" id="PS51078">
    <property type="entry name" value="ICLR_ED"/>
    <property type="match status" value="1"/>
</dbReference>
<keyword evidence="1" id="KW-0319">Glycerol metabolism</keyword>
<dbReference type="EMBL" id="VFOM01000001">
    <property type="protein sequence ID" value="TQL47111.1"/>
    <property type="molecule type" value="Genomic_DNA"/>
</dbReference>
<evidence type="ECO:0000313" key="9">
    <source>
        <dbReference type="EMBL" id="TQL47111.1"/>
    </source>
</evidence>
<proteinExistence type="predicted"/>
<reference evidence="9 10" key="1">
    <citation type="submission" date="2019-06" db="EMBL/GenBank/DDBJ databases">
        <title>Sequencing the genomes of 1000 actinobacteria strains.</title>
        <authorList>
            <person name="Klenk H.-P."/>
        </authorList>
    </citation>
    <scope>NUCLEOTIDE SEQUENCE [LARGE SCALE GENOMIC DNA]</scope>
    <source>
        <strain evidence="9 10">DSM 26477</strain>
    </source>
</reference>
<accession>A0A542YGE3</accession>
<sequence length="258" mass="27687">MARLTPAVVRTLDILELFLEDDTALSAPDVVRLTGVPRTTAHELLSTLVARDYLQKDDSTNTFRLGVRLLQLGNAYSARFDMLAAANEAARELSNLSGETVSVALREGADVFYLAKVESRDNLRLPSSIGQRLPANATGLGKVLLAYVSPQTLRGLFADPEHLPVMTGRSIATLAELEEELARVRDRGVAFEYEESTPGIMCAAAPVRDSSGAVVAAISTSVPVARWQQRPESEWAELAQRGAAGLSAKLGFVLPAAV</sequence>
<keyword evidence="4" id="KW-0804">Transcription</keyword>
<dbReference type="Gene3D" id="3.30.450.40">
    <property type="match status" value="1"/>
</dbReference>
<gene>
    <name evidence="9" type="ORF">FB562_0158</name>
</gene>
<evidence type="ECO:0000259" key="7">
    <source>
        <dbReference type="PROSITE" id="PS51077"/>
    </source>
</evidence>
<dbReference type="AlphaFoldDB" id="A0A542YGE3"/>
<dbReference type="SUPFAM" id="SSF55781">
    <property type="entry name" value="GAF domain-like"/>
    <property type="match status" value="1"/>
</dbReference>
<dbReference type="RefSeq" id="WP_141879399.1">
    <property type="nucleotide sequence ID" value="NZ_VFOM01000001.1"/>
</dbReference>
<evidence type="ECO:0000256" key="4">
    <source>
        <dbReference type="ARBA" id="ARBA00023163"/>
    </source>
</evidence>
<dbReference type="InterPro" id="IPR050707">
    <property type="entry name" value="HTH_MetabolicPath_Reg"/>
</dbReference>
<feature type="domain" description="IclR-ED" evidence="8">
    <location>
        <begin position="68"/>
        <end position="252"/>
    </location>
</feature>
<dbReference type="GO" id="GO:0006071">
    <property type="term" value="P:glycerol metabolic process"/>
    <property type="evidence" value="ECO:0007669"/>
    <property type="project" value="UniProtKB-KW"/>
</dbReference>
<dbReference type="GO" id="GO:0003677">
    <property type="term" value="F:DNA binding"/>
    <property type="evidence" value="ECO:0007669"/>
    <property type="project" value="UniProtKB-KW"/>
</dbReference>
<comment type="function">
    <text evidence="5">May be an activator protein for the gylABX operon.</text>
</comment>
<comment type="caution">
    <text evidence="9">The sequence shown here is derived from an EMBL/GenBank/DDBJ whole genome shotgun (WGS) entry which is preliminary data.</text>
</comment>
<dbReference type="Pfam" id="PF01614">
    <property type="entry name" value="IclR_C"/>
    <property type="match status" value="1"/>
</dbReference>
<feature type="domain" description="HTH iclR-type" evidence="7">
    <location>
        <begin position="5"/>
        <end position="67"/>
    </location>
</feature>
<dbReference type="PANTHER" id="PTHR30136">
    <property type="entry name" value="HELIX-TURN-HELIX TRANSCRIPTIONAL REGULATOR, ICLR FAMILY"/>
    <property type="match status" value="1"/>
</dbReference>
<keyword evidence="3" id="KW-0238">DNA-binding</keyword>
<evidence type="ECO:0000313" key="10">
    <source>
        <dbReference type="Proteomes" id="UP000317998"/>
    </source>
</evidence>
<evidence type="ECO:0000256" key="1">
    <source>
        <dbReference type="ARBA" id="ARBA00022798"/>
    </source>
</evidence>